<dbReference type="AlphaFoldDB" id="A0AAD1JZF8"/>
<accession>A0AAD1JZF8</accession>
<dbReference type="Proteomes" id="UP000595253">
    <property type="component" value="Chromosome"/>
</dbReference>
<dbReference type="EMBL" id="AP024222">
    <property type="protein sequence ID" value="BCO06600.1"/>
    <property type="molecule type" value="Genomic_DNA"/>
</dbReference>
<dbReference type="RefSeq" id="WP_063282781.1">
    <property type="nucleotide sequence ID" value="NZ_AP018499.1"/>
</dbReference>
<proteinExistence type="predicted"/>
<organism evidence="1 2">
    <name type="scientific">Lactococcus lactis subsp. cremoris</name>
    <name type="common">Streptococcus cremoris</name>
    <dbReference type="NCBI Taxonomy" id="1359"/>
    <lineage>
        <taxon>Bacteria</taxon>
        <taxon>Bacillati</taxon>
        <taxon>Bacillota</taxon>
        <taxon>Bacilli</taxon>
        <taxon>Lactobacillales</taxon>
        <taxon>Streptococcaceae</taxon>
        <taxon>Lactococcus</taxon>
    </lineage>
</organism>
<protein>
    <submittedName>
        <fullName evidence="1">Uncharacterized protein</fullName>
    </submittedName>
</protein>
<sequence>MIELSGKDRKYLYKLVKAKKLNYEQGNLSHQVLIENKLAKVYFTSDKYDPDLGEHINPQNIIAPTSTGLRYKNIYREQLWEKYFTPIWVSTATTTLIWLAKYLLENLL</sequence>
<gene>
    <name evidence="1" type="ORF">LLC_18400</name>
</gene>
<evidence type="ECO:0000313" key="2">
    <source>
        <dbReference type="Proteomes" id="UP000595253"/>
    </source>
</evidence>
<reference evidence="1 2" key="1">
    <citation type="submission" date="2020-12" db="EMBL/GenBank/DDBJ databases">
        <title>Complete genome sequence of lactococcus lactis subsp. cremoris strain EPSC and strain G3-2.</title>
        <authorList>
            <person name="Kita K."/>
            <person name="Ishikawa S."/>
        </authorList>
    </citation>
    <scope>NUCLEOTIDE SEQUENCE [LARGE SCALE GENOMIC DNA]</scope>
    <source>
        <strain evidence="1 2">EPSC</strain>
    </source>
</reference>
<name>A0AAD1JZF8_LACLC</name>
<evidence type="ECO:0000313" key="1">
    <source>
        <dbReference type="EMBL" id="BCO06600.1"/>
    </source>
</evidence>